<comment type="caution">
    <text evidence="5">The sequence shown here is derived from an EMBL/GenBank/DDBJ whole genome shotgun (WGS) entry which is preliminary data.</text>
</comment>
<feature type="transmembrane region" description="Helical" evidence="2">
    <location>
        <begin position="548"/>
        <end position="571"/>
    </location>
</feature>
<evidence type="ECO:0000256" key="1">
    <source>
        <dbReference type="SAM" id="MobiDB-lite"/>
    </source>
</evidence>
<evidence type="ECO:0000313" key="6">
    <source>
        <dbReference type="Proteomes" id="UP001372834"/>
    </source>
</evidence>
<dbReference type="PANTHER" id="PTHR46901:SF2">
    <property type="entry name" value="GH04942P"/>
    <property type="match status" value="1"/>
</dbReference>
<proteinExistence type="predicted"/>
<dbReference type="PROSITE" id="PS50024">
    <property type="entry name" value="SEA"/>
    <property type="match status" value="1"/>
</dbReference>
<feature type="domain" description="DOMON" evidence="4">
    <location>
        <begin position="249"/>
        <end position="367"/>
    </location>
</feature>
<reference evidence="5 6" key="1">
    <citation type="submission" date="2023-10" db="EMBL/GenBank/DDBJ databases">
        <title>Genomes of two closely related lineages of the louse Polyplax serrata with different host specificities.</title>
        <authorList>
            <person name="Martinu J."/>
            <person name="Tarabai H."/>
            <person name="Stefka J."/>
            <person name="Hypsa V."/>
        </authorList>
    </citation>
    <scope>NUCLEOTIDE SEQUENCE [LARGE SCALE GENOMIC DNA]</scope>
    <source>
        <strain evidence="5">HR10_N</strain>
    </source>
</reference>
<keyword evidence="2" id="KW-1133">Transmembrane helix</keyword>
<dbReference type="InterPro" id="IPR005018">
    <property type="entry name" value="DOMON_domain"/>
</dbReference>
<sequence>MQSLNPNPNPNLSLNLNPSPTQNFKPGRDLPKKMGNLQICSRFFRIALFFNPYANYIEVDNSSNCLRSEKSYNLNPYTPRHDFNPMDCTDIVIGMARGNISRIWDYYTRDRSTPRLDTFWGGKNDLTGAMGFEKDNMTVIVFRKRLTAEEPTDHSIENGFMNVIWARGQEIGEYNHNPKSGLERDKASVPLFYKPDELKYHGHGDQRGHLSLNFFEEDKKAELKDPDEPNFCGGSWRTPSSCSPKKHNCEYYAKWEYLSRKDEIKFTIETTHTNTWTGIAFSEDQKMLQTDAVLGWVEKNGRPFLMDTWINDYNTPLVDTQSIYNTTGRLVDGATILSFVRKRVTNDPKDIQFTDDKCFYFQYPVKGGFFNAVNKKIKRHEHVPVVSAERICIKPCDFDNEIDLTTQAPPRLFYNLQVKLVNLGENFKIPEQGSSDFETLSNQIGSNFEGVLGNVPGFHKIEVNDISGDEGDIIAKMNVVLDKAMYEKGRSLKNDEKSVKKAIEETVTTGHVGALNVDPFYFVFEPQSLTSSIPVTESDSQWLSSTKLYLVIGCIIALVIIAVIQAGCTIYKTVRGSSSSHKEQLIPNSAWKDYSSANTNYAFEAYESEEKLATGKNGGSIPMSTRPNPPSGPPPKVPGMHHHNGYGDTRSLQRPRGGGGYSLNMAPERSTYSLPRTAHVPSHHPGYYTHRPHSELQPDFYFMPSQRKYSGEMLSVVTRVVTPQVVSPRVMGKSSWILLEMCDNANNDKAIDLKIP</sequence>
<dbReference type="Proteomes" id="UP001372834">
    <property type="component" value="Unassembled WGS sequence"/>
</dbReference>
<feature type="region of interest" description="Disordered" evidence="1">
    <location>
        <begin position="1"/>
        <end position="28"/>
    </location>
</feature>
<dbReference type="AlphaFoldDB" id="A0AAN8XL42"/>
<organism evidence="5 6">
    <name type="scientific">Polyplax serrata</name>
    <name type="common">Common mouse louse</name>
    <dbReference type="NCBI Taxonomy" id="468196"/>
    <lineage>
        <taxon>Eukaryota</taxon>
        <taxon>Metazoa</taxon>
        <taxon>Ecdysozoa</taxon>
        <taxon>Arthropoda</taxon>
        <taxon>Hexapoda</taxon>
        <taxon>Insecta</taxon>
        <taxon>Pterygota</taxon>
        <taxon>Neoptera</taxon>
        <taxon>Paraneoptera</taxon>
        <taxon>Psocodea</taxon>
        <taxon>Troctomorpha</taxon>
        <taxon>Phthiraptera</taxon>
        <taxon>Anoplura</taxon>
        <taxon>Polyplacidae</taxon>
        <taxon>Polyplax</taxon>
    </lineage>
</organism>
<protein>
    <recommendedName>
        <fullName evidence="7">DOMON domain-containing protein</fullName>
    </recommendedName>
</protein>
<feature type="compositionally biased region" description="Low complexity" evidence="1">
    <location>
        <begin position="1"/>
        <end position="20"/>
    </location>
</feature>
<keyword evidence="2" id="KW-0812">Transmembrane</keyword>
<feature type="domain" description="SEA" evidence="3">
    <location>
        <begin position="410"/>
        <end position="529"/>
    </location>
</feature>
<dbReference type="PANTHER" id="PTHR46901">
    <property type="entry name" value="GH04942P"/>
    <property type="match status" value="1"/>
</dbReference>
<dbReference type="CDD" id="cd09631">
    <property type="entry name" value="DOMON_DOH"/>
    <property type="match status" value="2"/>
</dbReference>
<evidence type="ECO:0008006" key="7">
    <source>
        <dbReference type="Google" id="ProtNLM"/>
    </source>
</evidence>
<feature type="region of interest" description="Disordered" evidence="1">
    <location>
        <begin position="614"/>
        <end position="644"/>
    </location>
</feature>
<dbReference type="Pfam" id="PF03351">
    <property type="entry name" value="DOMON"/>
    <property type="match status" value="2"/>
</dbReference>
<accession>A0AAN8XL42</accession>
<evidence type="ECO:0000313" key="5">
    <source>
        <dbReference type="EMBL" id="KAK6642908.1"/>
    </source>
</evidence>
<dbReference type="SMART" id="SM00664">
    <property type="entry name" value="DoH"/>
    <property type="match status" value="2"/>
</dbReference>
<dbReference type="EMBL" id="JAWJWE010000002">
    <property type="protein sequence ID" value="KAK6642908.1"/>
    <property type="molecule type" value="Genomic_DNA"/>
</dbReference>
<feature type="domain" description="DOMON" evidence="4">
    <location>
        <begin position="42"/>
        <end position="168"/>
    </location>
</feature>
<feature type="compositionally biased region" description="Pro residues" evidence="1">
    <location>
        <begin position="627"/>
        <end position="637"/>
    </location>
</feature>
<dbReference type="InterPro" id="IPR000082">
    <property type="entry name" value="SEA_dom"/>
</dbReference>
<evidence type="ECO:0000259" key="4">
    <source>
        <dbReference type="PROSITE" id="PS50836"/>
    </source>
</evidence>
<gene>
    <name evidence="5" type="ORF">RUM43_004410</name>
</gene>
<dbReference type="InterPro" id="IPR045266">
    <property type="entry name" value="DOH_DOMON"/>
</dbReference>
<name>A0AAN8XL42_POLSC</name>
<evidence type="ECO:0000256" key="2">
    <source>
        <dbReference type="SAM" id="Phobius"/>
    </source>
</evidence>
<dbReference type="PROSITE" id="PS50836">
    <property type="entry name" value="DOMON"/>
    <property type="match status" value="2"/>
</dbReference>
<evidence type="ECO:0000259" key="3">
    <source>
        <dbReference type="PROSITE" id="PS50024"/>
    </source>
</evidence>
<keyword evidence="2" id="KW-0472">Membrane</keyword>